<evidence type="ECO:0000313" key="1">
    <source>
        <dbReference type="EMBL" id="PXX10546.1"/>
    </source>
</evidence>
<dbReference type="EMBL" id="QJJV01000021">
    <property type="protein sequence ID" value="PXX10546.1"/>
    <property type="molecule type" value="Genomic_DNA"/>
</dbReference>
<dbReference type="Pfam" id="PF09655">
    <property type="entry name" value="Nitr_red_assoc"/>
    <property type="match status" value="1"/>
</dbReference>
<evidence type="ECO:0000313" key="2">
    <source>
        <dbReference type="EMBL" id="SEK11637.1"/>
    </source>
</evidence>
<evidence type="ECO:0000313" key="4">
    <source>
        <dbReference type="Proteomes" id="UP000247515"/>
    </source>
</evidence>
<name>A0A1A5XHH5_9BURK</name>
<protein>
    <recommendedName>
        <fullName evidence="5">Nitrate reductase maturation protein NarM</fullName>
    </recommendedName>
</protein>
<dbReference type="NCBIfam" id="TIGR02664">
    <property type="entry name" value="nitr_red_assoc"/>
    <property type="match status" value="1"/>
</dbReference>
<organism evidence="2 3">
    <name type="scientific">Paraburkholderia tropica</name>
    <dbReference type="NCBI Taxonomy" id="92647"/>
    <lineage>
        <taxon>Bacteria</taxon>
        <taxon>Pseudomonadati</taxon>
        <taxon>Pseudomonadota</taxon>
        <taxon>Betaproteobacteria</taxon>
        <taxon>Burkholderiales</taxon>
        <taxon>Burkholderiaceae</taxon>
        <taxon>Paraburkholderia</taxon>
    </lineage>
</organism>
<evidence type="ECO:0000313" key="3">
    <source>
        <dbReference type="Proteomes" id="UP000183529"/>
    </source>
</evidence>
<dbReference type="OrthoDB" id="7263223at2"/>
<comment type="caution">
    <text evidence="2">The sequence shown here is derived from an EMBL/GenBank/DDBJ whole genome shotgun (WGS) entry which is preliminary data.</text>
</comment>
<dbReference type="Proteomes" id="UP000247515">
    <property type="component" value="Unassembled WGS sequence"/>
</dbReference>
<gene>
    <name evidence="1" type="ORF">C7400_12121</name>
    <name evidence="2" type="ORF">SAMN05216550_120143</name>
</gene>
<dbReference type="RefSeq" id="WP_065059358.1">
    <property type="nucleotide sequence ID" value="NZ_CADFGN010000003.1"/>
</dbReference>
<reference evidence="2 3" key="1">
    <citation type="submission" date="2016-10" db="EMBL/GenBank/DDBJ databases">
        <authorList>
            <person name="Varghese N."/>
            <person name="Submissions S."/>
        </authorList>
    </citation>
    <scope>NUCLEOTIDE SEQUENCE [LARGE SCALE GENOMIC DNA]</scope>
    <source>
        <strain evidence="2 3">LMG 22274</strain>
    </source>
</reference>
<dbReference type="Proteomes" id="UP000183529">
    <property type="component" value="Unassembled WGS sequence"/>
</dbReference>
<dbReference type="InterPro" id="IPR013481">
    <property type="entry name" value="NarM"/>
</dbReference>
<reference evidence="1 4" key="2">
    <citation type="submission" date="2018-05" db="EMBL/GenBank/DDBJ databases">
        <title>Genomic Encyclopedia of Type Strains, Phase IV (KMG-V): Genome sequencing to study the core and pangenomes of soil and plant-associated prokaryotes.</title>
        <authorList>
            <person name="Whitman W."/>
        </authorList>
    </citation>
    <scope>NUCLEOTIDE SEQUENCE [LARGE SCALE GENOMIC DNA]</scope>
    <source>
        <strain evidence="1 4">SIr-6563</strain>
    </source>
</reference>
<dbReference type="EMBL" id="FNZM01000020">
    <property type="protein sequence ID" value="SEK11637.1"/>
    <property type="molecule type" value="Genomic_DNA"/>
</dbReference>
<dbReference type="GeneID" id="61303272"/>
<dbReference type="AlphaFoldDB" id="A0A1A5XHH5"/>
<sequence length="164" mass="18765">MALTETPLLFEFEVVSSEDLTFIPMCVRFNLDRFGLRISLAQWQLLPYEDRRLLARFPVDDDTEIEPNFDHALFEMLRTHANVEPEWFAPEEAPAWRNVSAVPGGVANQAGLADLRTPDIEDWAQLAPFQRYVLAKLARKPEANHDFVPAMREFGLAVPRNAAR</sequence>
<accession>A0A1A5XHH5</accession>
<proteinExistence type="predicted"/>
<keyword evidence="4" id="KW-1185">Reference proteome</keyword>
<evidence type="ECO:0008006" key="5">
    <source>
        <dbReference type="Google" id="ProtNLM"/>
    </source>
</evidence>